<dbReference type="OrthoDB" id="9006at2157"/>
<dbReference type="InterPro" id="IPR050952">
    <property type="entry name" value="TRIM-NHL_E3_ligases"/>
</dbReference>
<dbReference type="SUPFAM" id="SSF101898">
    <property type="entry name" value="NHL repeat"/>
    <property type="match status" value="1"/>
</dbReference>
<dbReference type="HOGENOM" id="CLU_555061_0_0_2"/>
<dbReference type="InterPro" id="IPR011042">
    <property type="entry name" value="6-blade_b-propeller_TolB-like"/>
</dbReference>
<dbReference type="RefSeq" id="WP_012107162.1">
    <property type="nucleotide sequence ID" value="NC_009712.1"/>
</dbReference>
<dbReference type="SUPFAM" id="SSF49299">
    <property type="entry name" value="PKD domain"/>
    <property type="match status" value="1"/>
</dbReference>
<dbReference type="Gene3D" id="2.60.40.10">
    <property type="entry name" value="Immunoglobulins"/>
    <property type="match status" value="1"/>
</dbReference>
<dbReference type="Gene3D" id="2.40.10.500">
    <property type="match status" value="2"/>
</dbReference>
<dbReference type="STRING" id="456442.Mboo_1601"/>
<protein>
    <submittedName>
        <fullName evidence="4">NHL repeat containing protein</fullName>
    </submittedName>
</protein>
<keyword evidence="1" id="KW-0677">Repeat</keyword>
<dbReference type="eggNOG" id="arCOG02510">
    <property type="taxonomic scope" value="Archaea"/>
</dbReference>
<organism evidence="4 5">
    <name type="scientific">Methanoregula boonei (strain DSM 21154 / JCM 14090 / 6A8)</name>
    <dbReference type="NCBI Taxonomy" id="456442"/>
    <lineage>
        <taxon>Archaea</taxon>
        <taxon>Methanobacteriati</taxon>
        <taxon>Methanobacteriota</taxon>
        <taxon>Stenosarchaea group</taxon>
        <taxon>Methanomicrobia</taxon>
        <taxon>Methanomicrobiales</taxon>
        <taxon>Methanoregulaceae</taxon>
        <taxon>Methanoregula</taxon>
    </lineage>
</organism>
<dbReference type="AlphaFoldDB" id="A7I8Q7"/>
<dbReference type="EMBL" id="CP000780">
    <property type="protein sequence ID" value="ABS56118.1"/>
    <property type="molecule type" value="Genomic_DNA"/>
</dbReference>
<dbReference type="PANTHER" id="PTHR24104:SF25">
    <property type="entry name" value="PROTEIN LIN-41"/>
    <property type="match status" value="1"/>
</dbReference>
<dbReference type="InterPro" id="IPR013783">
    <property type="entry name" value="Ig-like_fold"/>
</dbReference>
<dbReference type="PROSITE" id="PS50093">
    <property type="entry name" value="PKD"/>
    <property type="match status" value="1"/>
</dbReference>
<dbReference type="CDD" id="cd00146">
    <property type="entry name" value="PKD"/>
    <property type="match status" value="1"/>
</dbReference>
<name>A7I8Q7_METB6</name>
<reference evidence="5" key="1">
    <citation type="journal article" date="2015" name="Microbiology">
        <title>Genome of Methanoregula boonei 6A8 reveals adaptations to oligotrophic peatland environments.</title>
        <authorList>
            <person name="Braeuer S."/>
            <person name="Cadillo-Quiroz H."/>
            <person name="Kyrpides N."/>
            <person name="Woyke T."/>
            <person name="Goodwin L."/>
            <person name="Detter C."/>
            <person name="Podell S."/>
            <person name="Yavitt J.B."/>
            <person name="Zinder S.H."/>
        </authorList>
    </citation>
    <scope>NUCLEOTIDE SEQUENCE [LARGE SCALE GENOMIC DNA]</scope>
    <source>
        <strain evidence="5">DSM 21154 / JCM 14090 / 6A8</strain>
    </source>
</reference>
<evidence type="ECO:0000313" key="4">
    <source>
        <dbReference type="EMBL" id="ABS56118.1"/>
    </source>
</evidence>
<evidence type="ECO:0000256" key="2">
    <source>
        <dbReference type="SAM" id="MobiDB-lite"/>
    </source>
</evidence>
<dbReference type="KEGG" id="mbn:Mboo_1601"/>
<dbReference type="PROSITE" id="PS51125">
    <property type="entry name" value="NHL"/>
    <property type="match status" value="6"/>
</dbReference>
<dbReference type="Pfam" id="PF18911">
    <property type="entry name" value="PKD_4"/>
    <property type="match status" value="1"/>
</dbReference>
<dbReference type="SMART" id="SM00089">
    <property type="entry name" value="PKD"/>
    <property type="match status" value="1"/>
</dbReference>
<dbReference type="Proteomes" id="UP000002408">
    <property type="component" value="Chromosome"/>
</dbReference>
<sequence length="491" mass="51833" precursor="true">MKSYRLVLAGFLLIVLLIIIVPVSAASPIFTHVTQWGSSGSGNGQFSQPEEVAINTTGYIYVTDNQNNRIQVFDPSGNYVSQWGSAGSGNGKFEGPSGIAVNTTGYVYVTDYGNGRIQAFDPSGAYVTQWGGFYHLIGVAVNTTGYVYVADSGNNQIKVFDPSGTSVTLWGSAGSGNGQFNLPWVITVNTTGYAYVSDWNNNRIQVFGPSGNYVSQWGSAGSGNGQFDHPYGVAIDSTGYVYVADSVNNRIQVFDLSGNYVTQWGSGFNDPSGIAVNSTGYIYVADAGNNRIQEFLQITPPVASFTATPRTGTTTPLTVQFNDTSAYSPDQWNWSFGDGQWYNTTDDSLRNITHEYTQTGSYTVSLSVQYAAGSDTSSQAGYITITLPTTAPTTAPNSGGHAARTDYWVNSGSANDQGYTGPAPTPMGVSPAAPSVTNSGSPGVPAPVQPLAASTVVPEPLPTNTPATPPSPLSPITTFISELLQDIFGTK</sequence>
<evidence type="ECO:0000313" key="5">
    <source>
        <dbReference type="Proteomes" id="UP000002408"/>
    </source>
</evidence>
<dbReference type="Gene3D" id="2.120.10.30">
    <property type="entry name" value="TolB, C-terminal domain"/>
    <property type="match status" value="1"/>
</dbReference>
<dbReference type="Pfam" id="PF17170">
    <property type="entry name" value="DUF5128"/>
    <property type="match status" value="2"/>
</dbReference>
<keyword evidence="5" id="KW-1185">Reference proteome</keyword>
<evidence type="ECO:0000256" key="1">
    <source>
        <dbReference type="ARBA" id="ARBA00022737"/>
    </source>
</evidence>
<dbReference type="InterPro" id="IPR000601">
    <property type="entry name" value="PKD_dom"/>
</dbReference>
<dbReference type="InterPro" id="IPR001258">
    <property type="entry name" value="NHL_repeat"/>
</dbReference>
<proteinExistence type="predicted"/>
<evidence type="ECO:0000259" key="3">
    <source>
        <dbReference type="PROSITE" id="PS50093"/>
    </source>
</evidence>
<dbReference type="InterPro" id="IPR035986">
    <property type="entry name" value="PKD_dom_sf"/>
</dbReference>
<dbReference type="GO" id="GO:0008270">
    <property type="term" value="F:zinc ion binding"/>
    <property type="evidence" value="ECO:0007669"/>
    <property type="project" value="UniProtKB-KW"/>
</dbReference>
<dbReference type="GeneID" id="25393934"/>
<gene>
    <name evidence="4" type="ordered locus">Mboo_1601</name>
</gene>
<dbReference type="InterPro" id="IPR022409">
    <property type="entry name" value="PKD/Chitinase_dom"/>
</dbReference>
<accession>A7I8Q7</accession>
<feature type="region of interest" description="Disordered" evidence="2">
    <location>
        <begin position="413"/>
        <end position="449"/>
    </location>
</feature>
<feature type="domain" description="PKD" evidence="3">
    <location>
        <begin position="314"/>
        <end position="390"/>
    </location>
</feature>
<dbReference type="eggNOG" id="arCOG03563">
    <property type="taxonomic scope" value="Archaea"/>
</dbReference>
<dbReference type="PANTHER" id="PTHR24104">
    <property type="entry name" value="E3 UBIQUITIN-PROTEIN LIGASE NHLRC1-RELATED"/>
    <property type="match status" value="1"/>
</dbReference>
<dbReference type="Pfam" id="PF01436">
    <property type="entry name" value="NHL"/>
    <property type="match status" value="2"/>
</dbReference>